<comment type="similarity">
    <text evidence="3">Belongs to the MoxR family.</text>
</comment>
<dbReference type="PANTHER" id="PTHR42759:SF5">
    <property type="entry name" value="METHANOL DEHYDROGENASE REGULATOR"/>
    <property type="match status" value="1"/>
</dbReference>
<dbReference type="GO" id="GO:0016887">
    <property type="term" value="F:ATP hydrolysis activity"/>
    <property type="evidence" value="ECO:0007669"/>
    <property type="project" value="InterPro"/>
</dbReference>
<protein>
    <submittedName>
        <fullName evidence="6">MoxR family ATPase</fullName>
    </submittedName>
</protein>
<evidence type="ECO:0000256" key="2">
    <source>
        <dbReference type="ARBA" id="ARBA00022840"/>
    </source>
</evidence>
<dbReference type="SUPFAM" id="SSF52540">
    <property type="entry name" value="P-loop containing nucleoside triphosphate hydrolases"/>
    <property type="match status" value="1"/>
</dbReference>
<keyword evidence="2" id="KW-0067">ATP-binding</keyword>
<dbReference type="Pfam" id="PF17863">
    <property type="entry name" value="AAA_lid_2"/>
    <property type="match status" value="1"/>
</dbReference>
<evidence type="ECO:0000313" key="6">
    <source>
        <dbReference type="EMBL" id="HIU43449.1"/>
    </source>
</evidence>
<accession>A0A9D1LKS4</accession>
<evidence type="ECO:0000313" key="7">
    <source>
        <dbReference type="Proteomes" id="UP000824073"/>
    </source>
</evidence>
<dbReference type="Gene3D" id="1.10.8.80">
    <property type="entry name" value="Magnesium chelatase subunit I, C-Terminal domain"/>
    <property type="match status" value="1"/>
</dbReference>
<reference evidence="6" key="1">
    <citation type="submission" date="2020-10" db="EMBL/GenBank/DDBJ databases">
        <authorList>
            <person name="Gilroy R."/>
        </authorList>
    </citation>
    <scope>NUCLEOTIDE SEQUENCE</scope>
    <source>
        <strain evidence="6">CHK191-8634</strain>
    </source>
</reference>
<name>A0A9D1LKS4_9CLOT</name>
<evidence type="ECO:0000259" key="5">
    <source>
        <dbReference type="Pfam" id="PF17863"/>
    </source>
</evidence>
<dbReference type="FunFam" id="3.40.50.300:FF:000640">
    <property type="entry name" value="MoxR family ATPase"/>
    <property type="match status" value="1"/>
</dbReference>
<dbReference type="Gene3D" id="3.40.50.300">
    <property type="entry name" value="P-loop containing nucleotide triphosphate hydrolases"/>
    <property type="match status" value="1"/>
</dbReference>
<dbReference type="InterPro" id="IPR050764">
    <property type="entry name" value="CbbQ/NirQ/NorQ/GpvN"/>
</dbReference>
<dbReference type="AlphaFoldDB" id="A0A9D1LKS4"/>
<dbReference type="InterPro" id="IPR011703">
    <property type="entry name" value="ATPase_AAA-3"/>
</dbReference>
<feature type="domain" description="ChlI/MoxR AAA lid" evidence="5">
    <location>
        <begin position="241"/>
        <end position="299"/>
    </location>
</feature>
<dbReference type="Proteomes" id="UP000824073">
    <property type="component" value="Unassembled WGS sequence"/>
</dbReference>
<gene>
    <name evidence="6" type="ORF">IAB67_04045</name>
</gene>
<proteinExistence type="inferred from homology"/>
<dbReference type="EMBL" id="DVMR01000035">
    <property type="protein sequence ID" value="HIU43449.1"/>
    <property type="molecule type" value="Genomic_DNA"/>
</dbReference>
<dbReference type="InterPro" id="IPR027417">
    <property type="entry name" value="P-loop_NTPase"/>
</dbReference>
<dbReference type="Pfam" id="PF07726">
    <property type="entry name" value="AAA_3"/>
    <property type="match status" value="1"/>
</dbReference>
<comment type="caution">
    <text evidence="6">The sequence shown here is derived from an EMBL/GenBank/DDBJ whole genome shotgun (WGS) entry which is preliminary data.</text>
</comment>
<feature type="domain" description="ATPase AAA-3" evidence="4">
    <location>
        <begin position="49"/>
        <end position="179"/>
    </location>
</feature>
<sequence length="328" mass="36119">MSLNLEISRGACPVNNQKITEIRSNIEKVIIGKSQEIDLVLTALLAGGHVLLDDVPGTGKTVLAKSLARSVDAEFGRIQFTPDLLPSDVTGMNYYNQKESAFVLRRGPAFCNILLADEINRATPRTQSSLLECMEERQITIDGETLPLKQPFFVIATQNPVETAGTYPLPEAQLDRFLIQISMGMPTPEEELAIMNRFLVDAPLEMLEPVCTVEDLVAMQAAYKSVYVHPELMNYMVQIVQATRTTAEIVSGVSPRGTLALLRAVRAHAFIAGRDYVVPEDVKTLCAPVLAHRLVFPRGSQGRAAGVRMMEKIMDQIPVPTENWGRSA</sequence>
<dbReference type="PIRSF" id="PIRSF002849">
    <property type="entry name" value="AAA_ATPase_chaperone_MoxR_prd"/>
    <property type="match status" value="1"/>
</dbReference>
<reference evidence="6" key="2">
    <citation type="journal article" date="2021" name="PeerJ">
        <title>Extensive microbial diversity within the chicken gut microbiome revealed by metagenomics and culture.</title>
        <authorList>
            <person name="Gilroy R."/>
            <person name="Ravi A."/>
            <person name="Getino M."/>
            <person name="Pursley I."/>
            <person name="Horton D.L."/>
            <person name="Alikhan N.F."/>
            <person name="Baker D."/>
            <person name="Gharbi K."/>
            <person name="Hall N."/>
            <person name="Watson M."/>
            <person name="Adriaenssens E.M."/>
            <person name="Foster-Nyarko E."/>
            <person name="Jarju S."/>
            <person name="Secka A."/>
            <person name="Antonio M."/>
            <person name="Oren A."/>
            <person name="Chaudhuri R.R."/>
            <person name="La Ragione R."/>
            <person name="Hildebrand F."/>
            <person name="Pallen M.J."/>
        </authorList>
    </citation>
    <scope>NUCLEOTIDE SEQUENCE</scope>
    <source>
        <strain evidence="6">CHK191-8634</strain>
    </source>
</reference>
<evidence type="ECO:0000256" key="3">
    <source>
        <dbReference type="ARBA" id="ARBA00061607"/>
    </source>
</evidence>
<organism evidence="6 7">
    <name type="scientific">Candidatus Ventrousia excrementavium</name>
    <dbReference type="NCBI Taxonomy" id="2840961"/>
    <lineage>
        <taxon>Bacteria</taxon>
        <taxon>Bacillati</taxon>
        <taxon>Bacillota</taxon>
        <taxon>Clostridia</taxon>
        <taxon>Eubacteriales</taxon>
        <taxon>Clostridiaceae</taxon>
        <taxon>Clostridiaceae incertae sedis</taxon>
        <taxon>Candidatus Ventrousia</taxon>
    </lineage>
</organism>
<evidence type="ECO:0000259" key="4">
    <source>
        <dbReference type="Pfam" id="PF07726"/>
    </source>
</evidence>
<dbReference type="InterPro" id="IPR041628">
    <property type="entry name" value="ChlI/MoxR_AAA_lid"/>
</dbReference>
<dbReference type="GO" id="GO:0005524">
    <property type="term" value="F:ATP binding"/>
    <property type="evidence" value="ECO:0007669"/>
    <property type="project" value="UniProtKB-KW"/>
</dbReference>
<evidence type="ECO:0000256" key="1">
    <source>
        <dbReference type="ARBA" id="ARBA00022741"/>
    </source>
</evidence>
<keyword evidence="1" id="KW-0547">Nucleotide-binding</keyword>
<dbReference type="PANTHER" id="PTHR42759">
    <property type="entry name" value="MOXR FAMILY PROTEIN"/>
    <property type="match status" value="1"/>
</dbReference>